<evidence type="ECO:0000313" key="15">
    <source>
        <dbReference type="EMBL" id="KAF3451648.1"/>
    </source>
</evidence>
<keyword evidence="5" id="KW-0812">Transmembrane</keyword>
<dbReference type="GO" id="GO:0051536">
    <property type="term" value="F:iron-sulfur cluster binding"/>
    <property type="evidence" value="ECO:0007669"/>
    <property type="project" value="InterPro"/>
</dbReference>
<evidence type="ECO:0000256" key="10">
    <source>
        <dbReference type="ARBA" id="ARBA00022840"/>
    </source>
</evidence>
<keyword evidence="10" id="KW-0067">ATP-binding</keyword>
<evidence type="ECO:0000256" key="13">
    <source>
        <dbReference type="ARBA" id="ARBA00023170"/>
    </source>
</evidence>
<dbReference type="Pfam" id="PF00450">
    <property type="entry name" value="Peptidase_S10"/>
    <property type="match status" value="1"/>
</dbReference>
<dbReference type="AlphaFoldDB" id="A0A8K0HH79"/>
<evidence type="ECO:0000256" key="12">
    <source>
        <dbReference type="ARBA" id="ARBA00023136"/>
    </source>
</evidence>
<evidence type="ECO:0000256" key="5">
    <source>
        <dbReference type="ARBA" id="ARBA00022692"/>
    </source>
</evidence>
<dbReference type="GO" id="GO:0005886">
    <property type="term" value="C:plasma membrane"/>
    <property type="evidence" value="ECO:0007669"/>
    <property type="project" value="TreeGrafter"/>
</dbReference>
<dbReference type="InterPro" id="IPR012675">
    <property type="entry name" value="Beta-grasp_dom_sf"/>
</dbReference>
<dbReference type="Pfam" id="PF07714">
    <property type="entry name" value="PK_Tyr_Ser-Thr"/>
    <property type="match status" value="1"/>
</dbReference>
<reference evidence="15" key="1">
    <citation type="submission" date="2020-03" db="EMBL/GenBank/DDBJ databases">
        <title>A high-quality chromosome-level genome assembly of a woody plant with both climbing and erect habits, Rhamnella rubrinervis.</title>
        <authorList>
            <person name="Lu Z."/>
            <person name="Yang Y."/>
            <person name="Zhu X."/>
            <person name="Sun Y."/>
        </authorList>
    </citation>
    <scope>NUCLEOTIDE SEQUENCE</scope>
    <source>
        <strain evidence="15">BYM</strain>
        <tissue evidence="15">Leaf</tissue>
    </source>
</reference>
<dbReference type="Gene3D" id="3.30.200.20">
    <property type="entry name" value="Phosphorylase Kinase, domain 1"/>
    <property type="match status" value="1"/>
</dbReference>
<gene>
    <name evidence="15" type="ORF">FNV43_RR07743</name>
</gene>
<keyword evidence="12" id="KW-0472">Membrane</keyword>
<keyword evidence="6" id="KW-0732">Signal</keyword>
<dbReference type="SUPFAM" id="SSF56112">
    <property type="entry name" value="Protein kinase-like (PK-like)"/>
    <property type="match status" value="1"/>
</dbReference>
<name>A0A8K0HH79_9ROSA</name>
<evidence type="ECO:0000256" key="3">
    <source>
        <dbReference type="ARBA" id="ARBA00022527"/>
    </source>
</evidence>
<dbReference type="EMBL" id="VOIH02000003">
    <property type="protein sequence ID" value="KAF3451648.1"/>
    <property type="molecule type" value="Genomic_DNA"/>
</dbReference>
<dbReference type="CDD" id="cd23509">
    <property type="entry name" value="Gnk2-like"/>
    <property type="match status" value="1"/>
</dbReference>
<dbReference type="SUPFAM" id="SSF54292">
    <property type="entry name" value="2Fe-2S ferredoxin-like"/>
    <property type="match status" value="1"/>
</dbReference>
<dbReference type="Gene3D" id="3.10.20.30">
    <property type="match status" value="1"/>
</dbReference>
<comment type="similarity">
    <text evidence="2">Belongs to the peptidase S10 family.</text>
</comment>
<evidence type="ECO:0000256" key="1">
    <source>
        <dbReference type="ARBA" id="ARBA00004167"/>
    </source>
</evidence>
<dbReference type="OrthoDB" id="8891264at2759"/>
<keyword evidence="11" id="KW-1133">Transmembrane helix</keyword>
<keyword evidence="13" id="KW-0675">Receptor</keyword>
<evidence type="ECO:0000256" key="11">
    <source>
        <dbReference type="ARBA" id="ARBA00022989"/>
    </source>
</evidence>
<evidence type="ECO:0000256" key="9">
    <source>
        <dbReference type="ARBA" id="ARBA00022777"/>
    </source>
</evidence>
<evidence type="ECO:0000259" key="14">
    <source>
        <dbReference type="PROSITE" id="PS51473"/>
    </source>
</evidence>
<dbReference type="GO" id="GO:0004674">
    <property type="term" value="F:protein serine/threonine kinase activity"/>
    <property type="evidence" value="ECO:0007669"/>
    <property type="project" value="UniProtKB-KW"/>
</dbReference>
<dbReference type="Pfam" id="PF13085">
    <property type="entry name" value="Fer2_3"/>
    <property type="match status" value="1"/>
</dbReference>
<dbReference type="SUPFAM" id="SSF53474">
    <property type="entry name" value="alpha/beta-Hydrolases"/>
    <property type="match status" value="1"/>
</dbReference>
<evidence type="ECO:0000256" key="7">
    <source>
        <dbReference type="ARBA" id="ARBA00022737"/>
    </source>
</evidence>
<keyword evidence="8" id="KW-0547">Nucleotide-binding</keyword>
<keyword evidence="3" id="KW-0723">Serine/threonine-protein kinase</keyword>
<protein>
    <recommendedName>
        <fullName evidence="14">Gnk2-homologous domain-containing protein</fullName>
    </recommendedName>
</protein>
<organism evidence="15 16">
    <name type="scientific">Rhamnella rubrinervis</name>
    <dbReference type="NCBI Taxonomy" id="2594499"/>
    <lineage>
        <taxon>Eukaryota</taxon>
        <taxon>Viridiplantae</taxon>
        <taxon>Streptophyta</taxon>
        <taxon>Embryophyta</taxon>
        <taxon>Tracheophyta</taxon>
        <taxon>Spermatophyta</taxon>
        <taxon>Magnoliopsida</taxon>
        <taxon>eudicotyledons</taxon>
        <taxon>Gunneridae</taxon>
        <taxon>Pentapetalae</taxon>
        <taxon>rosids</taxon>
        <taxon>fabids</taxon>
        <taxon>Rosales</taxon>
        <taxon>Rhamnaceae</taxon>
        <taxon>rhamnoid group</taxon>
        <taxon>Rhamneae</taxon>
        <taxon>Rhamnella</taxon>
    </lineage>
</organism>
<dbReference type="InterPro" id="IPR038408">
    <property type="entry name" value="GNK2_sf"/>
</dbReference>
<proteinExistence type="inferred from homology"/>
<comment type="caution">
    <text evidence="15">The sequence shown here is derived from an EMBL/GenBank/DDBJ whole genome shotgun (WGS) entry which is preliminary data.</text>
</comment>
<dbReference type="InterPro" id="IPR002902">
    <property type="entry name" value="GNK2"/>
</dbReference>
<keyword evidence="7" id="KW-0677">Repeat</keyword>
<dbReference type="Gene3D" id="3.40.50.1820">
    <property type="entry name" value="alpha/beta hydrolase"/>
    <property type="match status" value="1"/>
</dbReference>
<keyword evidence="16" id="KW-1185">Reference proteome</keyword>
<dbReference type="PROSITE" id="PS51473">
    <property type="entry name" value="GNK2"/>
    <property type="match status" value="1"/>
</dbReference>
<dbReference type="PANTHER" id="PTHR27002">
    <property type="entry name" value="RECEPTOR-LIKE SERINE/THREONINE-PROTEIN KINASE SD1-8"/>
    <property type="match status" value="1"/>
</dbReference>
<dbReference type="InterPro" id="IPR029058">
    <property type="entry name" value="AB_hydrolase_fold"/>
</dbReference>
<feature type="domain" description="Gnk2-homologous" evidence="14">
    <location>
        <begin position="1"/>
        <end position="52"/>
    </location>
</feature>
<evidence type="ECO:0000256" key="4">
    <source>
        <dbReference type="ARBA" id="ARBA00022679"/>
    </source>
</evidence>
<dbReference type="InterPro" id="IPR001245">
    <property type="entry name" value="Ser-Thr/Tyr_kinase_cat_dom"/>
</dbReference>
<accession>A0A8K0HH79</accession>
<evidence type="ECO:0000256" key="8">
    <source>
        <dbReference type="ARBA" id="ARBA00022741"/>
    </source>
</evidence>
<dbReference type="GO" id="GO:0005524">
    <property type="term" value="F:ATP binding"/>
    <property type="evidence" value="ECO:0007669"/>
    <property type="project" value="UniProtKB-KW"/>
</dbReference>
<keyword evidence="4" id="KW-0808">Transferase</keyword>
<dbReference type="GO" id="GO:0006508">
    <property type="term" value="P:proteolysis"/>
    <property type="evidence" value="ECO:0007669"/>
    <property type="project" value="InterPro"/>
</dbReference>
<comment type="subcellular location">
    <subcellularLocation>
        <location evidence="1">Membrane</location>
        <topology evidence="1">Single-pass membrane protein</topology>
    </subcellularLocation>
</comment>
<sequence>MVKSAHAPDLSERDCSDCLENSTLQIPACWGGKSGGRILKPSCTLRYLDIYFQERLFGGRYIAVKMLSKIPQQEDLEFKNEIILVTKLQHRNLVRLFGFGLEDTERLLIYEFPSKASLDNFILENFEGLENVDGFCVEDKDAVVRPTRSGICGSCTMNIDGCNELASLMKIESRTDTTITLLLHIFVIKDLVVDMTNFYNQYKSKSPVNFQQYAGYVKVNESHERALFYWFYEAASNLDQKPLVLWLNGVDVIVLCNSHFENSVLGPVPLSKPVIEINMGILDTPTSFDAKS</sequence>
<dbReference type="InterPro" id="IPR011009">
    <property type="entry name" value="Kinase-like_dom_sf"/>
</dbReference>
<dbReference type="GO" id="GO:0004185">
    <property type="term" value="F:serine-type carboxypeptidase activity"/>
    <property type="evidence" value="ECO:0007669"/>
    <property type="project" value="InterPro"/>
</dbReference>
<dbReference type="GO" id="GO:0009055">
    <property type="term" value="F:electron transfer activity"/>
    <property type="evidence" value="ECO:0007669"/>
    <property type="project" value="InterPro"/>
</dbReference>
<dbReference type="PANTHER" id="PTHR27002:SF1104">
    <property type="entry name" value="CYSTEINE-RICH RECEPTOR-LIKE PROTEIN KINASE 27-RELATED"/>
    <property type="match status" value="1"/>
</dbReference>
<dbReference type="InterPro" id="IPR001563">
    <property type="entry name" value="Peptidase_S10"/>
</dbReference>
<evidence type="ECO:0000313" key="16">
    <source>
        <dbReference type="Proteomes" id="UP000796880"/>
    </source>
</evidence>
<evidence type="ECO:0000256" key="6">
    <source>
        <dbReference type="ARBA" id="ARBA00022729"/>
    </source>
</evidence>
<dbReference type="Gene3D" id="3.30.430.20">
    <property type="entry name" value="Gnk2 domain, C-X8-C-X2-C motif"/>
    <property type="match status" value="1"/>
</dbReference>
<evidence type="ECO:0000256" key="2">
    <source>
        <dbReference type="ARBA" id="ARBA00009431"/>
    </source>
</evidence>
<keyword evidence="9" id="KW-0418">Kinase</keyword>
<dbReference type="Proteomes" id="UP000796880">
    <property type="component" value="Unassembled WGS sequence"/>
</dbReference>
<dbReference type="InterPro" id="IPR036010">
    <property type="entry name" value="2Fe-2S_ferredoxin-like_sf"/>
</dbReference>
<dbReference type="InterPro" id="IPR025192">
    <property type="entry name" value="Succ_DH/fum_Rdtase_N"/>
</dbReference>